<comment type="subcellular location">
    <subcellularLocation>
        <location evidence="1">Membrane</location>
        <topology evidence="1">Multi-pass membrane protein</topology>
    </subcellularLocation>
</comment>
<keyword evidence="2" id="KW-0813">Transport</keyword>
<feature type="transmembrane region" description="Helical" evidence="9">
    <location>
        <begin position="250"/>
        <end position="267"/>
    </location>
</feature>
<keyword evidence="6 9" id="KW-0472">Membrane</keyword>
<dbReference type="EMBL" id="CAJEWN010000334">
    <property type="protein sequence ID" value="CAD2179050.1"/>
    <property type="molecule type" value="Genomic_DNA"/>
</dbReference>
<dbReference type="InterPro" id="IPR013099">
    <property type="entry name" value="K_chnl_dom"/>
</dbReference>
<keyword evidence="8" id="KW-0175">Coiled coil</keyword>
<dbReference type="GO" id="GO:0015271">
    <property type="term" value="F:outward rectifier potassium channel activity"/>
    <property type="evidence" value="ECO:0007669"/>
    <property type="project" value="TreeGrafter"/>
</dbReference>
<keyword evidence="3 9" id="KW-0812">Transmembrane</keyword>
<evidence type="ECO:0000256" key="3">
    <source>
        <dbReference type="ARBA" id="ARBA00022692"/>
    </source>
</evidence>
<dbReference type="GO" id="GO:0022841">
    <property type="term" value="F:potassium ion leak channel activity"/>
    <property type="evidence" value="ECO:0007669"/>
    <property type="project" value="TreeGrafter"/>
</dbReference>
<dbReference type="OrthoDB" id="297496at2759"/>
<evidence type="ECO:0000256" key="4">
    <source>
        <dbReference type="ARBA" id="ARBA00022989"/>
    </source>
</evidence>
<sequence>MLWEENQKKISNQNINSSYLYFGTYNYLCFIIAATFYSVENEKEREELANYEESIKIIKNNLMAQLHNLSPQIPIERLYQETNEFSNKLLEIGRKRGKRGISSLNKEKQQLNIQQNWTFVNSILFAISLISRIGYGHLVPLTPTGKTLIFPFAIFGIPLFILLVADLAKTFSLLFNWICRISANCWRKFRKRLSPSQAKEIKLNGKNVLKKESPKNCCGQKSPIATTCSNKSEKTIKSQNNSQPENESKIFLFLLFLLIWGILSFIYYFWKIGIFWIVFILFLLQFVLFW</sequence>
<evidence type="ECO:0000256" key="5">
    <source>
        <dbReference type="ARBA" id="ARBA00023065"/>
    </source>
</evidence>
<feature type="transmembrane region" description="Helical" evidence="9">
    <location>
        <begin position="20"/>
        <end position="39"/>
    </location>
</feature>
<feature type="transmembrane region" description="Helical" evidence="9">
    <location>
        <begin position="116"/>
        <end position="135"/>
    </location>
</feature>
<gene>
    <name evidence="11" type="ORF">MENT_LOCUS31033</name>
</gene>
<keyword evidence="4 9" id="KW-1133">Transmembrane helix</keyword>
<evidence type="ECO:0000256" key="7">
    <source>
        <dbReference type="ARBA" id="ARBA00023303"/>
    </source>
</evidence>
<evidence type="ECO:0000256" key="6">
    <source>
        <dbReference type="ARBA" id="ARBA00023136"/>
    </source>
</evidence>
<evidence type="ECO:0000256" key="8">
    <source>
        <dbReference type="SAM" id="Coils"/>
    </source>
</evidence>
<dbReference type="Pfam" id="PF07885">
    <property type="entry name" value="Ion_trans_2"/>
    <property type="match status" value="1"/>
</dbReference>
<evidence type="ECO:0000313" key="11">
    <source>
        <dbReference type="EMBL" id="CAD2179050.1"/>
    </source>
</evidence>
<evidence type="ECO:0000313" key="12">
    <source>
        <dbReference type="Proteomes" id="UP000580250"/>
    </source>
</evidence>
<name>A0A6V7VVQ7_MELEN</name>
<dbReference type="GO" id="GO:0005886">
    <property type="term" value="C:plasma membrane"/>
    <property type="evidence" value="ECO:0007669"/>
    <property type="project" value="TreeGrafter"/>
</dbReference>
<reference evidence="11 12" key="1">
    <citation type="submission" date="2020-08" db="EMBL/GenBank/DDBJ databases">
        <authorList>
            <person name="Koutsovoulos G."/>
            <person name="Danchin GJ E."/>
        </authorList>
    </citation>
    <scope>NUCLEOTIDE SEQUENCE [LARGE SCALE GENOMIC DNA]</scope>
</reference>
<evidence type="ECO:0000256" key="2">
    <source>
        <dbReference type="ARBA" id="ARBA00022448"/>
    </source>
</evidence>
<protein>
    <recommendedName>
        <fullName evidence="10">Potassium channel domain-containing protein</fullName>
    </recommendedName>
</protein>
<keyword evidence="7" id="KW-0407">Ion channel</keyword>
<dbReference type="SUPFAM" id="SSF81324">
    <property type="entry name" value="Voltage-gated potassium channels"/>
    <property type="match status" value="1"/>
</dbReference>
<dbReference type="Gene3D" id="1.10.287.70">
    <property type="match status" value="1"/>
</dbReference>
<dbReference type="PANTHER" id="PTHR11003">
    <property type="entry name" value="POTASSIUM CHANNEL, SUBFAMILY K"/>
    <property type="match status" value="1"/>
</dbReference>
<proteinExistence type="predicted"/>
<feature type="coiled-coil region" evidence="8">
    <location>
        <begin position="34"/>
        <end position="61"/>
    </location>
</feature>
<accession>A0A6V7VVQ7</accession>
<organism evidence="11 12">
    <name type="scientific">Meloidogyne enterolobii</name>
    <name type="common">Root-knot nematode worm</name>
    <name type="synonym">Meloidogyne mayaguensis</name>
    <dbReference type="NCBI Taxonomy" id="390850"/>
    <lineage>
        <taxon>Eukaryota</taxon>
        <taxon>Metazoa</taxon>
        <taxon>Ecdysozoa</taxon>
        <taxon>Nematoda</taxon>
        <taxon>Chromadorea</taxon>
        <taxon>Rhabditida</taxon>
        <taxon>Tylenchina</taxon>
        <taxon>Tylenchomorpha</taxon>
        <taxon>Tylenchoidea</taxon>
        <taxon>Meloidogynidae</taxon>
        <taxon>Meloidogyninae</taxon>
        <taxon>Meloidogyne</taxon>
    </lineage>
</organism>
<dbReference type="PANTHER" id="PTHR11003:SF334">
    <property type="entry name" value="FI03418P"/>
    <property type="match status" value="1"/>
</dbReference>
<dbReference type="AlphaFoldDB" id="A0A6V7VVQ7"/>
<dbReference type="GO" id="GO:0030322">
    <property type="term" value="P:stabilization of membrane potential"/>
    <property type="evidence" value="ECO:0007669"/>
    <property type="project" value="TreeGrafter"/>
</dbReference>
<evidence type="ECO:0000256" key="9">
    <source>
        <dbReference type="SAM" id="Phobius"/>
    </source>
</evidence>
<comment type="caution">
    <text evidence="11">The sequence shown here is derived from an EMBL/GenBank/DDBJ whole genome shotgun (WGS) entry which is preliminary data.</text>
</comment>
<dbReference type="Proteomes" id="UP000580250">
    <property type="component" value="Unassembled WGS sequence"/>
</dbReference>
<dbReference type="InterPro" id="IPR003280">
    <property type="entry name" value="2pore_dom_K_chnl"/>
</dbReference>
<feature type="transmembrane region" description="Helical" evidence="9">
    <location>
        <begin position="147"/>
        <end position="168"/>
    </location>
</feature>
<feature type="domain" description="Potassium channel" evidence="10">
    <location>
        <begin position="115"/>
        <end position="171"/>
    </location>
</feature>
<keyword evidence="5" id="KW-0406">Ion transport</keyword>
<evidence type="ECO:0000259" key="10">
    <source>
        <dbReference type="Pfam" id="PF07885"/>
    </source>
</evidence>
<evidence type="ECO:0000256" key="1">
    <source>
        <dbReference type="ARBA" id="ARBA00004141"/>
    </source>
</evidence>
<feature type="transmembrane region" description="Helical" evidence="9">
    <location>
        <begin position="273"/>
        <end position="289"/>
    </location>
</feature>